<keyword evidence="7" id="KW-1015">Disulfide bond</keyword>
<dbReference type="InterPro" id="IPR018202">
    <property type="entry name" value="Ser_caboxypep_ser_AS"/>
</dbReference>
<keyword evidence="3" id="KW-0964">Secreted</keyword>
<dbReference type="FunFam" id="3.40.50.1820:FF:000579">
    <property type="entry name" value="Carboxypeptidase"/>
    <property type="match status" value="1"/>
</dbReference>
<evidence type="ECO:0000256" key="5">
    <source>
        <dbReference type="ARBA" id="ARBA00022670"/>
    </source>
</evidence>
<organism evidence="10 11">
    <name type="scientific">Clitoria ternatea</name>
    <name type="common">Butterfly pea</name>
    <dbReference type="NCBI Taxonomy" id="43366"/>
    <lineage>
        <taxon>Eukaryota</taxon>
        <taxon>Viridiplantae</taxon>
        <taxon>Streptophyta</taxon>
        <taxon>Embryophyta</taxon>
        <taxon>Tracheophyta</taxon>
        <taxon>Spermatophyta</taxon>
        <taxon>Magnoliopsida</taxon>
        <taxon>eudicotyledons</taxon>
        <taxon>Gunneridae</taxon>
        <taxon>Pentapetalae</taxon>
        <taxon>rosids</taxon>
        <taxon>fabids</taxon>
        <taxon>Fabales</taxon>
        <taxon>Fabaceae</taxon>
        <taxon>Papilionoideae</taxon>
        <taxon>50 kb inversion clade</taxon>
        <taxon>NPAAA clade</taxon>
        <taxon>indigoferoid/millettioid clade</taxon>
        <taxon>Phaseoleae</taxon>
        <taxon>Clitoria</taxon>
    </lineage>
</organism>
<comment type="similarity">
    <text evidence="2 9">Belongs to the peptidase S10 family.</text>
</comment>
<dbReference type="GO" id="GO:0006508">
    <property type="term" value="P:proteolysis"/>
    <property type="evidence" value="ECO:0007669"/>
    <property type="project" value="UniProtKB-KW"/>
</dbReference>
<feature type="signal peptide" evidence="9">
    <location>
        <begin position="1"/>
        <end position="25"/>
    </location>
</feature>
<dbReference type="Proteomes" id="UP001359559">
    <property type="component" value="Unassembled WGS sequence"/>
</dbReference>
<dbReference type="Pfam" id="PF00450">
    <property type="entry name" value="Peptidase_S10"/>
    <property type="match status" value="1"/>
</dbReference>
<name>A0AAN9JRJ7_CLITE</name>
<dbReference type="Gene3D" id="3.40.50.11320">
    <property type="match status" value="1"/>
</dbReference>
<dbReference type="SUPFAM" id="SSF53474">
    <property type="entry name" value="alpha/beta-Hydrolases"/>
    <property type="match status" value="1"/>
</dbReference>
<protein>
    <recommendedName>
        <fullName evidence="9">Carboxypeptidase</fullName>
        <ecNumber evidence="9">3.4.16.-</ecNumber>
    </recommendedName>
</protein>
<dbReference type="PROSITE" id="PS00560">
    <property type="entry name" value="CARBOXYPEPT_SER_HIS"/>
    <property type="match status" value="1"/>
</dbReference>
<evidence type="ECO:0000256" key="2">
    <source>
        <dbReference type="ARBA" id="ARBA00009431"/>
    </source>
</evidence>
<dbReference type="PRINTS" id="PR00724">
    <property type="entry name" value="CRBOXYPTASEC"/>
</dbReference>
<evidence type="ECO:0000256" key="8">
    <source>
        <dbReference type="ARBA" id="ARBA00023180"/>
    </source>
</evidence>
<dbReference type="GO" id="GO:0004185">
    <property type="term" value="F:serine-type carboxypeptidase activity"/>
    <property type="evidence" value="ECO:0007669"/>
    <property type="project" value="UniProtKB-UniRule"/>
</dbReference>
<keyword evidence="4 9" id="KW-0121">Carboxypeptidase</keyword>
<proteinExistence type="inferred from homology"/>
<evidence type="ECO:0000256" key="9">
    <source>
        <dbReference type="RuleBase" id="RU361156"/>
    </source>
</evidence>
<dbReference type="InterPro" id="IPR033124">
    <property type="entry name" value="Ser_caboxypep_his_AS"/>
</dbReference>
<sequence>MAQPRWSKILVIAATLATLLVCITSEDPFVEQGRDRIGRLPGQTFNITFAHYSGYVTVNEESGRNLFYWFIEALEDPHSKPLVLWLNGGPGCSSIAFGQSEEIGPFHIKADSQTVYLNPYSWNRFANILFLDTPVGVGFSYTKNESDVLNNGDKRTAEDNLVFLLKWFERFPQYKGRDFFISGESYAGHYVPQLSQVIVKYNLVTKGNAINLKGFLVGNAVTDDFHDQLGIFEFMWSNGLISDQTYKLLNLLCDHESLVHPSDSCQNISEIANTEMGNVDPYSLFTPTCHANVSLSQLNQLMRRKRRISIHSAIYDPCTENHSVLYFNRPEVQRILHVDPAHKPAKWETCSEVVNTHWKDSPLSVLDIYRELIHLGLRIWVFSGNTDAVIPVTSTRYSINALKLPTVSHWRAWYDDGEVGGWTQEYAGLTFVSVRGAGHEVPLHKPKLALILFKTFLAGASMPNLELVSAS</sequence>
<dbReference type="FunFam" id="3.40.50.12670:FF:000002">
    <property type="entry name" value="Carboxypeptidase"/>
    <property type="match status" value="1"/>
</dbReference>
<dbReference type="EC" id="3.4.16.-" evidence="9"/>
<dbReference type="GO" id="GO:0005773">
    <property type="term" value="C:vacuole"/>
    <property type="evidence" value="ECO:0007669"/>
    <property type="project" value="TreeGrafter"/>
</dbReference>
<evidence type="ECO:0000256" key="6">
    <source>
        <dbReference type="ARBA" id="ARBA00022801"/>
    </source>
</evidence>
<dbReference type="InterPro" id="IPR029058">
    <property type="entry name" value="AB_hydrolase_fold"/>
</dbReference>
<evidence type="ECO:0000313" key="11">
    <source>
        <dbReference type="Proteomes" id="UP001359559"/>
    </source>
</evidence>
<feature type="chain" id="PRO_5042665729" description="Carboxypeptidase" evidence="9">
    <location>
        <begin position="26"/>
        <end position="471"/>
    </location>
</feature>
<keyword evidence="8" id="KW-0325">Glycoprotein</keyword>
<dbReference type="PROSITE" id="PS00131">
    <property type="entry name" value="CARBOXYPEPT_SER_SER"/>
    <property type="match status" value="1"/>
</dbReference>
<dbReference type="GO" id="GO:0005576">
    <property type="term" value="C:extracellular region"/>
    <property type="evidence" value="ECO:0007669"/>
    <property type="project" value="UniProtKB-SubCell"/>
</dbReference>
<gene>
    <name evidence="10" type="ORF">RJT34_15208</name>
</gene>
<dbReference type="AlphaFoldDB" id="A0AAN9JRJ7"/>
<evidence type="ECO:0000256" key="7">
    <source>
        <dbReference type="ARBA" id="ARBA00023157"/>
    </source>
</evidence>
<accession>A0AAN9JRJ7</accession>
<comment type="caution">
    <text evidence="10">The sequence shown here is derived from an EMBL/GenBank/DDBJ whole genome shotgun (WGS) entry which is preliminary data.</text>
</comment>
<evidence type="ECO:0000256" key="4">
    <source>
        <dbReference type="ARBA" id="ARBA00022645"/>
    </source>
</evidence>
<keyword evidence="6 9" id="KW-0378">Hydrolase</keyword>
<dbReference type="FunFam" id="3.40.50.11320:FF:000003">
    <property type="entry name" value="Carboxypeptidase"/>
    <property type="match status" value="1"/>
</dbReference>
<dbReference type="PANTHER" id="PTHR11802:SF32">
    <property type="entry name" value="SERINE CARBOXYPEPTIDASE-LIKE 29"/>
    <property type="match status" value="1"/>
</dbReference>
<evidence type="ECO:0000256" key="3">
    <source>
        <dbReference type="ARBA" id="ARBA00022525"/>
    </source>
</evidence>
<keyword evidence="11" id="KW-1185">Reference proteome</keyword>
<reference evidence="10 11" key="1">
    <citation type="submission" date="2024-01" db="EMBL/GenBank/DDBJ databases">
        <title>The genomes of 5 underutilized Papilionoideae crops provide insights into root nodulation and disease resistance.</title>
        <authorList>
            <person name="Yuan L."/>
        </authorList>
    </citation>
    <scope>NUCLEOTIDE SEQUENCE [LARGE SCALE GENOMIC DNA]</scope>
    <source>
        <strain evidence="10">LY-2023</strain>
        <tissue evidence="10">Leaf</tissue>
    </source>
</reference>
<keyword evidence="5 9" id="KW-0645">Protease</keyword>
<comment type="subcellular location">
    <subcellularLocation>
        <location evidence="1">Secreted</location>
    </subcellularLocation>
</comment>
<dbReference type="Gene3D" id="6.10.250.940">
    <property type="match status" value="1"/>
</dbReference>
<keyword evidence="9" id="KW-0732">Signal</keyword>
<dbReference type="Gene3D" id="3.40.50.1820">
    <property type="entry name" value="alpha/beta hydrolase"/>
    <property type="match status" value="1"/>
</dbReference>
<evidence type="ECO:0000313" key="10">
    <source>
        <dbReference type="EMBL" id="KAK7304135.1"/>
    </source>
</evidence>
<dbReference type="PANTHER" id="PTHR11802">
    <property type="entry name" value="SERINE PROTEASE FAMILY S10 SERINE CARBOXYPEPTIDASE"/>
    <property type="match status" value="1"/>
</dbReference>
<evidence type="ECO:0000256" key="1">
    <source>
        <dbReference type="ARBA" id="ARBA00004613"/>
    </source>
</evidence>
<dbReference type="InterPro" id="IPR001563">
    <property type="entry name" value="Peptidase_S10"/>
</dbReference>
<dbReference type="EMBL" id="JAYKXN010000003">
    <property type="protein sequence ID" value="KAK7304135.1"/>
    <property type="molecule type" value="Genomic_DNA"/>
</dbReference>